<dbReference type="Proteomes" id="UP001217838">
    <property type="component" value="Unassembled WGS sequence"/>
</dbReference>
<accession>A0ABT5BPB8</accession>
<protein>
    <submittedName>
        <fullName evidence="1">Uncharacterized protein</fullName>
    </submittedName>
</protein>
<comment type="caution">
    <text evidence="1">The sequence shown here is derived from an EMBL/GenBank/DDBJ whole genome shotgun (WGS) entry which is preliminary data.</text>
</comment>
<proteinExistence type="predicted"/>
<reference evidence="1 2" key="1">
    <citation type="submission" date="2022-11" db="EMBL/GenBank/DDBJ databases">
        <title>Minimal conservation of predation-associated metabolite biosynthetic gene clusters underscores biosynthetic potential of Myxococcota including descriptions for ten novel species: Archangium lansinium sp. nov., Myxococcus landrumus sp. nov., Nannocystis bai.</title>
        <authorList>
            <person name="Ahearne A."/>
            <person name="Stevens C."/>
            <person name="Dowd S."/>
        </authorList>
    </citation>
    <scope>NUCLEOTIDE SEQUENCE [LARGE SCALE GENOMIC DNA]</scope>
    <source>
        <strain evidence="1 2">NCELM</strain>
    </source>
</reference>
<gene>
    <name evidence="1" type="ORF">POL58_50230</name>
</gene>
<evidence type="ECO:0000313" key="1">
    <source>
        <dbReference type="EMBL" id="MDC0676010.1"/>
    </source>
</evidence>
<keyword evidence="2" id="KW-1185">Reference proteome</keyword>
<sequence>MPHPFPFFGAGAAQYYERAAIEVRFTRRPSPVAQKKIMALAPAPIRPDSKSFVGKMLAAHSTQYVNEAIQRFYGEPKDVDKKEQKELGKQFYVTAKASRAFDAAVEKWLLDVHEVCPIELVYRAEDLEAGGTELSAWHEASLAAIPALLKTWNADKTIARLSADELRLFAYCAQAIVAYGEVEPKAIPATLRTLFPYEFLRAYFATGDQRSADQLLALLPDSRPALAAVSYGTYEARKAQSLADQAGFLYFIRGLVDAKSIDSSQHASLIFDIFYAAVREGDDRFATTFSKLIADCDNKVTALERFAGGCNGICAGYGKNEPDPKLAAKLAGILLKVPLTKTEKAEAEFLTRLREIEKRKRA</sequence>
<organism evidence="1 2">
    <name type="scientific">Nannocystis radixulma</name>
    <dbReference type="NCBI Taxonomy" id="2995305"/>
    <lineage>
        <taxon>Bacteria</taxon>
        <taxon>Pseudomonadati</taxon>
        <taxon>Myxococcota</taxon>
        <taxon>Polyangia</taxon>
        <taxon>Nannocystales</taxon>
        <taxon>Nannocystaceae</taxon>
        <taxon>Nannocystis</taxon>
    </lineage>
</organism>
<name>A0ABT5BPB8_9BACT</name>
<evidence type="ECO:0000313" key="2">
    <source>
        <dbReference type="Proteomes" id="UP001217838"/>
    </source>
</evidence>
<dbReference type="EMBL" id="JAQNDN010000028">
    <property type="protein sequence ID" value="MDC0676010.1"/>
    <property type="molecule type" value="Genomic_DNA"/>
</dbReference>
<dbReference type="RefSeq" id="WP_272011707.1">
    <property type="nucleotide sequence ID" value="NZ_JAQNDN010000028.1"/>
</dbReference>